<feature type="domain" description="Acetophenone carboxylase-like C-terminal" evidence="3">
    <location>
        <begin position="485"/>
        <end position="644"/>
    </location>
</feature>
<feature type="domain" description="Hydantoinase A/oxoprolinase" evidence="1">
    <location>
        <begin position="191"/>
        <end position="475"/>
    </location>
</feature>
<evidence type="ECO:0000259" key="2">
    <source>
        <dbReference type="Pfam" id="PF05378"/>
    </source>
</evidence>
<gene>
    <name evidence="4" type="ORF">HDF15_000372</name>
</gene>
<dbReference type="PANTHER" id="PTHR11365">
    <property type="entry name" value="5-OXOPROLINASE RELATED"/>
    <property type="match status" value="1"/>
</dbReference>
<proteinExistence type="predicted"/>
<accession>A0A7W7ZLD6</accession>
<keyword evidence="4" id="KW-0378">Hydrolase</keyword>
<dbReference type="Pfam" id="PF19278">
    <property type="entry name" value="Hydant_A_C"/>
    <property type="match status" value="1"/>
</dbReference>
<feature type="domain" description="Hydantoinase/oxoprolinase N-terminal" evidence="2">
    <location>
        <begin position="2"/>
        <end position="170"/>
    </location>
</feature>
<reference evidence="4 5" key="1">
    <citation type="submission" date="2020-08" db="EMBL/GenBank/DDBJ databases">
        <title>Genomic Encyclopedia of Type Strains, Phase IV (KMG-V): Genome sequencing to study the core and pangenomes of soil and plant-associated prokaryotes.</title>
        <authorList>
            <person name="Whitman W."/>
        </authorList>
    </citation>
    <scope>NUCLEOTIDE SEQUENCE [LARGE SCALE GENOMIC DNA]</scope>
    <source>
        <strain evidence="4 5">X5P3</strain>
    </source>
</reference>
<dbReference type="InterPro" id="IPR002821">
    <property type="entry name" value="Hydantoinase_A"/>
</dbReference>
<dbReference type="GO" id="GO:0006749">
    <property type="term" value="P:glutathione metabolic process"/>
    <property type="evidence" value="ECO:0007669"/>
    <property type="project" value="TreeGrafter"/>
</dbReference>
<dbReference type="RefSeq" id="WP_184252551.1">
    <property type="nucleotide sequence ID" value="NZ_JACHIO010000001.1"/>
</dbReference>
<dbReference type="GO" id="GO:0005829">
    <property type="term" value="C:cytosol"/>
    <property type="evidence" value="ECO:0007669"/>
    <property type="project" value="TreeGrafter"/>
</dbReference>
<evidence type="ECO:0000313" key="4">
    <source>
        <dbReference type="EMBL" id="MBB5062047.1"/>
    </source>
</evidence>
<comment type="caution">
    <text evidence="4">The sequence shown here is derived from an EMBL/GenBank/DDBJ whole genome shotgun (WGS) entry which is preliminary data.</text>
</comment>
<dbReference type="InterPro" id="IPR008040">
    <property type="entry name" value="Hydant_A_N"/>
</dbReference>
<evidence type="ECO:0000259" key="3">
    <source>
        <dbReference type="Pfam" id="PF19278"/>
    </source>
</evidence>
<evidence type="ECO:0000259" key="1">
    <source>
        <dbReference type="Pfam" id="PF01968"/>
    </source>
</evidence>
<sequence>MRIAIDTGGTFTDIVYFQNSQFVVLKVFSTPSDPGRAVIEGLHKISPDPDVVVRHGTTVATNAMLERKGARVAFLTTKGFEDTIAIGRQARPKLYDWFQPAPECLVPKQLRFGVSERVSSNGDLLLAIDPVELEIIVNNIADAGVDAIAVSTLFSFANPESEIKIAAALEPLGLPLSISHRILPEFREYERASTIVANAYVAPKVGSYITTLAANISKVYADSRLEVMQSSGGIISARIAAAEPVRTMLSGPAGGVIGAYKLAGLAGFDQIIGFDMGGTSTDVFLVDATGPHISNESIITGIPIGVPMLDIHTAGAGGGSIARFDAGGLLRVGPESAGADPGPVCFGRGTQPTVTDANLVLGRLDTDRFMGGSISLDRDRMLQYMEQEKGSLATVEEFASGILRVVETSMEKAIRVISVERGYDPRDFTLVAFGGGGPLHACSLAHALQVPRVLIPALPGALSAVGILLADTMREYSRTVMQTIDADLEETFAELERLGFNEFETEGLAGKSFRSVDLRYRGQGYELNIPYGPDMASAFHALHQRRYGFANEGRPLDIVNIRVRVAAPAETFEPPRQEIIDGDGSAALVGTRTVYFDGTPHPTRLYERDKLHAGDTFTGPAIISEYSSATILPPGDVLRVDAFKNLVIEVYA</sequence>
<dbReference type="GO" id="GO:0047423">
    <property type="term" value="F:N-methylhydantoinase (ATP-hydrolyzing) activity"/>
    <property type="evidence" value="ECO:0007669"/>
    <property type="project" value="UniProtKB-EC"/>
</dbReference>
<dbReference type="Pfam" id="PF05378">
    <property type="entry name" value="Hydant_A_N"/>
    <property type="match status" value="1"/>
</dbReference>
<dbReference type="InterPro" id="IPR049517">
    <property type="entry name" value="ACX-like_C"/>
</dbReference>
<evidence type="ECO:0000313" key="5">
    <source>
        <dbReference type="Proteomes" id="UP000584867"/>
    </source>
</evidence>
<organism evidence="4 5">
    <name type="scientific">Granulicella mallensis</name>
    <dbReference type="NCBI Taxonomy" id="940614"/>
    <lineage>
        <taxon>Bacteria</taxon>
        <taxon>Pseudomonadati</taxon>
        <taxon>Acidobacteriota</taxon>
        <taxon>Terriglobia</taxon>
        <taxon>Terriglobales</taxon>
        <taxon>Acidobacteriaceae</taxon>
        <taxon>Granulicella</taxon>
    </lineage>
</organism>
<dbReference type="Proteomes" id="UP000584867">
    <property type="component" value="Unassembled WGS sequence"/>
</dbReference>
<dbReference type="Pfam" id="PF01968">
    <property type="entry name" value="Hydantoinase_A"/>
    <property type="match status" value="1"/>
</dbReference>
<protein>
    <submittedName>
        <fullName evidence="4">N-methylhydantoinase A</fullName>
        <ecNumber evidence="4">3.5.2.14</ecNumber>
    </submittedName>
</protein>
<dbReference type="AlphaFoldDB" id="A0A7W7ZLD6"/>
<dbReference type="EC" id="3.5.2.14" evidence="4"/>
<dbReference type="PANTHER" id="PTHR11365:SF23">
    <property type="entry name" value="HYPOTHETICAL 5-OXOPROLINASE (EUROFUNG)-RELATED"/>
    <property type="match status" value="1"/>
</dbReference>
<name>A0A7W7ZLD6_9BACT</name>
<dbReference type="InterPro" id="IPR045079">
    <property type="entry name" value="Oxoprolinase-like"/>
</dbReference>
<dbReference type="GO" id="GO:0017168">
    <property type="term" value="F:5-oxoprolinase (ATP-hydrolyzing) activity"/>
    <property type="evidence" value="ECO:0007669"/>
    <property type="project" value="TreeGrafter"/>
</dbReference>
<dbReference type="EMBL" id="JACHIO010000001">
    <property type="protein sequence ID" value="MBB5062047.1"/>
    <property type="molecule type" value="Genomic_DNA"/>
</dbReference>